<protein>
    <submittedName>
        <fullName evidence="2">Uncharacterized protein</fullName>
    </submittedName>
</protein>
<dbReference type="STRING" id="650850.SAMN04488129_11119"/>
<reference evidence="3" key="1">
    <citation type="submission" date="2016-10" db="EMBL/GenBank/DDBJ databases">
        <authorList>
            <person name="Varghese N."/>
            <person name="Submissions S."/>
        </authorList>
    </citation>
    <scope>NUCLEOTIDE SEQUENCE [LARGE SCALE GENOMIC DNA]</scope>
    <source>
        <strain evidence="3">CGMCC 1.9150</strain>
    </source>
</reference>
<proteinExistence type="predicted"/>
<keyword evidence="3" id="KW-1185">Reference proteome</keyword>
<evidence type="ECO:0000256" key="1">
    <source>
        <dbReference type="SAM" id="SignalP"/>
    </source>
</evidence>
<dbReference type="Proteomes" id="UP000198807">
    <property type="component" value="Unassembled WGS sequence"/>
</dbReference>
<feature type="chain" id="PRO_5011531043" evidence="1">
    <location>
        <begin position="24"/>
        <end position="200"/>
    </location>
</feature>
<feature type="signal peptide" evidence="1">
    <location>
        <begin position="1"/>
        <end position="23"/>
    </location>
</feature>
<accession>A0A1H7QPU5</accession>
<dbReference type="EMBL" id="FOBC01000011">
    <property type="protein sequence ID" value="SEL49943.1"/>
    <property type="molecule type" value="Genomic_DNA"/>
</dbReference>
<evidence type="ECO:0000313" key="2">
    <source>
        <dbReference type="EMBL" id="SEL49943.1"/>
    </source>
</evidence>
<dbReference type="RefSeq" id="WP_089713278.1">
    <property type="nucleotide sequence ID" value="NZ_FOBC01000011.1"/>
</dbReference>
<sequence length="200" mass="21446">MVIRKLVLAAIGLFTVLTVPAAAQDDEAFCGVTDASTLEEVASQLEGKWISEAKAGYVVMGPMVMPHPAAPAPKTGRLEMRDGRLTIVPDNPEGIDLSLDWETGVDWSFGKQPSLPEGNDATNVPELDIDDDELAVVAGCPVNELPRLVGVDSLMVEGTSMTYTLRLIVVDPDLIYGFQQVHGIAGGHSIVERRPIVMHS</sequence>
<evidence type="ECO:0000313" key="3">
    <source>
        <dbReference type="Proteomes" id="UP000198807"/>
    </source>
</evidence>
<gene>
    <name evidence="2" type="ORF">SAMN04488129_11119</name>
</gene>
<keyword evidence="1" id="KW-0732">Signal</keyword>
<name>A0A1H7QPU5_9GAMM</name>
<organism evidence="2 3">
    <name type="scientific">Halomonas daqiaonensis</name>
    <dbReference type="NCBI Taxonomy" id="650850"/>
    <lineage>
        <taxon>Bacteria</taxon>
        <taxon>Pseudomonadati</taxon>
        <taxon>Pseudomonadota</taxon>
        <taxon>Gammaproteobacteria</taxon>
        <taxon>Oceanospirillales</taxon>
        <taxon>Halomonadaceae</taxon>
        <taxon>Halomonas</taxon>
    </lineage>
</organism>
<dbReference type="AlphaFoldDB" id="A0A1H7QPU5"/>